<evidence type="ECO:0000256" key="5">
    <source>
        <dbReference type="PROSITE-ProRule" id="PRU00277"/>
    </source>
</evidence>
<evidence type="ECO:0000313" key="9">
    <source>
        <dbReference type="Proteomes" id="UP000295375"/>
    </source>
</evidence>
<proteinExistence type="inferred from homology"/>
<evidence type="ECO:0000256" key="1">
    <source>
        <dbReference type="ARBA" id="ARBA00000971"/>
    </source>
</evidence>
<reference evidence="8 9" key="1">
    <citation type="submission" date="2019-03" db="EMBL/GenBank/DDBJ databases">
        <title>Genomic Encyclopedia of Type Strains, Phase IV (KMG-IV): sequencing the most valuable type-strain genomes for metagenomic binning, comparative biology and taxonomic classification.</title>
        <authorList>
            <person name="Goeker M."/>
        </authorList>
    </citation>
    <scope>NUCLEOTIDE SEQUENCE [LARGE SCALE GENOMIC DNA]</scope>
    <source>
        <strain evidence="8 9">DSM 103792</strain>
    </source>
</reference>
<dbReference type="AlphaFoldDB" id="A0A4R6UST3"/>
<dbReference type="Pfam" id="PF00254">
    <property type="entry name" value="FKBP_C"/>
    <property type="match status" value="1"/>
</dbReference>
<dbReference type="Gene3D" id="2.40.10.330">
    <property type="match status" value="1"/>
</dbReference>
<protein>
    <recommendedName>
        <fullName evidence="6">Peptidyl-prolyl cis-trans isomerase</fullName>
        <ecNumber evidence="6">5.2.1.8</ecNumber>
    </recommendedName>
</protein>
<dbReference type="EC" id="5.2.1.8" evidence="6"/>
<dbReference type="OrthoDB" id="9808891at2"/>
<dbReference type="InterPro" id="IPR046357">
    <property type="entry name" value="PPIase_dom_sf"/>
</dbReference>
<evidence type="ECO:0000256" key="3">
    <source>
        <dbReference type="ARBA" id="ARBA00023110"/>
    </source>
</evidence>
<evidence type="ECO:0000256" key="4">
    <source>
        <dbReference type="ARBA" id="ARBA00023235"/>
    </source>
</evidence>
<gene>
    <name evidence="8" type="ORF">EV696_10238</name>
</gene>
<keyword evidence="9" id="KW-1185">Reference proteome</keyword>
<dbReference type="PANTHER" id="PTHR47861:SF4">
    <property type="entry name" value="FKBP-TYPE 16 KDA PEPTIDYL-PROLYL CIS-TRANS ISOMERASE"/>
    <property type="match status" value="1"/>
</dbReference>
<organism evidence="8 9">
    <name type="scientific">Permianibacter aggregans</name>
    <dbReference type="NCBI Taxonomy" id="1510150"/>
    <lineage>
        <taxon>Bacteria</taxon>
        <taxon>Pseudomonadati</taxon>
        <taxon>Pseudomonadota</taxon>
        <taxon>Gammaproteobacteria</taxon>
        <taxon>Pseudomonadales</taxon>
        <taxon>Pseudomonadaceae</taxon>
        <taxon>Permianibacter</taxon>
    </lineage>
</organism>
<dbReference type="Gene3D" id="3.10.50.40">
    <property type="match status" value="1"/>
</dbReference>
<dbReference type="NCBIfam" id="NF011676">
    <property type="entry name" value="PRK15095.1"/>
    <property type="match status" value="1"/>
</dbReference>
<dbReference type="PANTHER" id="PTHR47861">
    <property type="entry name" value="FKBP-TYPE PEPTIDYL-PROLYL CIS-TRANS ISOMERASE SLYD"/>
    <property type="match status" value="1"/>
</dbReference>
<evidence type="ECO:0000256" key="2">
    <source>
        <dbReference type="ARBA" id="ARBA00006577"/>
    </source>
</evidence>
<comment type="catalytic activity">
    <reaction evidence="1 5 6">
        <text>[protein]-peptidylproline (omega=180) = [protein]-peptidylproline (omega=0)</text>
        <dbReference type="Rhea" id="RHEA:16237"/>
        <dbReference type="Rhea" id="RHEA-COMP:10747"/>
        <dbReference type="Rhea" id="RHEA-COMP:10748"/>
        <dbReference type="ChEBI" id="CHEBI:83833"/>
        <dbReference type="ChEBI" id="CHEBI:83834"/>
        <dbReference type="EC" id="5.2.1.8"/>
    </reaction>
</comment>
<dbReference type="InterPro" id="IPR001179">
    <property type="entry name" value="PPIase_FKBP_dom"/>
</dbReference>
<dbReference type="RefSeq" id="WP_133587453.1">
    <property type="nucleotide sequence ID" value="NZ_CP037953.1"/>
</dbReference>
<comment type="similarity">
    <text evidence="2 6">Belongs to the FKBP-type PPIase family.</text>
</comment>
<name>A0A4R6UST3_9GAMM</name>
<sequence>MSVVVQANDLVLMHLELKLKDGSIAETTRGGKPTRFQLGDDSLSPAIEEQLLGLRVGDKKSFEVSAEQAFGELQQGLIQHMERHLFPSDMDLSIGSIIAFENPAGGEMPGVITAIEGQSITVDFNHPLAGHDLQFAVEVVAINP</sequence>
<evidence type="ECO:0000313" key="8">
    <source>
        <dbReference type="EMBL" id="TDQ50358.1"/>
    </source>
</evidence>
<dbReference type="GO" id="GO:0003755">
    <property type="term" value="F:peptidyl-prolyl cis-trans isomerase activity"/>
    <property type="evidence" value="ECO:0007669"/>
    <property type="project" value="UniProtKB-UniRule"/>
</dbReference>
<dbReference type="PROSITE" id="PS50059">
    <property type="entry name" value="FKBP_PPIASE"/>
    <property type="match status" value="1"/>
</dbReference>
<dbReference type="EMBL" id="SNYM01000002">
    <property type="protein sequence ID" value="TDQ50358.1"/>
    <property type="molecule type" value="Genomic_DNA"/>
</dbReference>
<evidence type="ECO:0000256" key="6">
    <source>
        <dbReference type="RuleBase" id="RU003915"/>
    </source>
</evidence>
<accession>A0A4R6UST3</accession>
<dbReference type="SUPFAM" id="SSF54534">
    <property type="entry name" value="FKBP-like"/>
    <property type="match status" value="1"/>
</dbReference>
<evidence type="ECO:0000259" key="7">
    <source>
        <dbReference type="PROSITE" id="PS50059"/>
    </source>
</evidence>
<feature type="domain" description="PPIase FKBP-type" evidence="7">
    <location>
        <begin position="8"/>
        <end position="92"/>
    </location>
</feature>
<dbReference type="InterPro" id="IPR048261">
    <property type="entry name" value="SlpA/SlyD-like_ins_sf"/>
</dbReference>
<comment type="caution">
    <text evidence="8">The sequence shown here is derived from an EMBL/GenBank/DDBJ whole genome shotgun (WGS) entry which is preliminary data.</text>
</comment>
<keyword evidence="4 5" id="KW-0413">Isomerase</keyword>
<keyword evidence="3 5" id="KW-0697">Rotamase</keyword>
<dbReference type="Proteomes" id="UP000295375">
    <property type="component" value="Unassembled WGS sequence"/>
</dbReference>